<feature type="domain" description="Protein kinase" evidence="15">
    <location>
        <begin position="42"/>
        <end position="295"/>
    </location>
</feature>
<dbReference type="GO" id="GO:0043066">
    <property type="term" value="P:negative regulation of apoptotic process"/>
    <property type="evidence" value="ECO:0007669"/>
    <property type="project" value="UniProtKB-UniRule"/>
</dbReference>
<evidence type="ECO:0000256" key="12">
    <source>
        <dbReference type="PIRSR" id="PIRSR037993-2"/>
    </source>
</evidence>
<evidence type="ECO:0000256" key="6">
    <source>
        <dbReference type="ARBA" id="ARBA00022777"/>
    </source>
</evidence>
<dbReference type="Proteomes" id="UP000028760">
    <property type="component" value="Unassembled WGS sequence"/>
</dbReference>
<evidence type="ECO:0000256" key="4">
    <source>
        <dbReference type="ARBA" id="ARBA00022679"/>
    </source>
</evidence>
<reference evidence="16" key="2">
    <citation type="submission" date="2025-08" db="UniProtKB">
        <authorList>
            <consortium name="Ensembl"/>
        </authorList>
    </citation>
    <scope>IDENTIFICATION</scope>
</reference>
<dbReference type="InterPro" id="IPR017441">
    <property type="entry name" value="Protein_kinase_ATP_BS"/>
</dbReference>
<evidence type="ECO:0000256" key="11">
    <source>
        <dbReference type="PIRSR" id="PIRSR037993-1"/>
    </source>
</evidence>
<keyword evidence="7 10" id="KW-0067">ATP-binding</keyword>
<dbReference type="GO" id="GO:0005524">
    <property type="term" value="F:ATP binding"/>
    <property type="evidence" value="ECO:0007669"/>
    <property type="project" value="UniProtKB-UniRule"/>
</dbReference>
<dbReference type="PROSITE" id="PS00108">
    <property type="entry name" value="PROTEIN_KINASE_ST"/>
    <property type="match status" value="1"/>
</dbReference>
<dbReference type="AlphaFoldDB" id="A0A087Y1Z0"/>
<dbReference type="PANTHER" id="PTHR22984:SF11">
    <property type="entry name" value="AURORA KINASE-RELATED"/>
    <property type="match status" value="1"/>
</dbReference>
<dbReference type="InterPro" id="IPR011009">
    <property type="entry name" value="Kinase-like_dom_sf"/>
</dbReference>
<comment type="catalytic activity">
    <reaction evidence="9 10">
        <text>L-seryl-[protein] + ATP = O-phospho-L-seryl-[protein] + ADP + H(+)</text>
        <dbReference type="Rhea" id="RHEA:17989"/>
        <dbReference type="Rhea" id="RHEA-COMP:9863"/>
        <dbReference type="Rhea" id="RHEA-COMP:11604"/>
        <dbReference type="ChEBI" id="CHEBI:15378"/>
        <dbReference type="ChEBI" id="CHEBI:29999"/>
        <dbReference type="ChEBI" id="CHEBI:30616"/>
        <dbReference type="ChEBI" id="CHEBI:83421"/>
        <dbReference type="ChEBI" id="CHEBI:456216"/>
        <dbReference type="EC" id="2.7.11.1"/>
    </reaction>
</comment>
<evidence type="ECO:0000313" key="16">
    <source>
        <dbReference type="Ensembl" id="ENSPFOP00000012043.2"/>
    </source>
</evidence>
<dbReference type="EC" id="2.7.11.1" evidence="10"/>
<evidence type="ECO:0000256" key="10">
    <source>
        <dbReference type="PIRNR" id="PIRNR037993"/>
    </source>
</evidence>
<dbReference type="Ensembl" id="ENSPFOT00000012060.2">
    <property type="protein sequence ID" value="ENSPFOP00000012043.2"/>
    <property type="gene ID" value="ENSPFOG00000012003.2"/>
</dbReference>
<keyword evidence="6 10" id="KW-0418">Kinase</keyword>
<dbReference type="Gene3D" id="3.30.200.20">
    <property type="entry name" value="Phosphorylase Kinase, domain 1"/>
    <property type="match status" value="1"/>
</dbReference>
<dbReference type="InterPro" id="IPR000719">
    <property type="entry name" value="Prot_kinase_dom"/>
</dbReference>
<evidence type="ECO:0000259" key="15">
    <source>
        <dbReference type="PROSITE" id="PS50011"/>
    </source>
</evidence>
<evidence type="ECO:0000256" key="8">
    <source>
        <dbReference type="ARBA" id="ARBA00047899"/>
    </source>
</evidence>
<sequence>KRTASANAEPSEKIQRVSLPVHSTNNSLSDLRKSESDFERKYKQLGLIGKGGFGSVYAGLRLSDSLQVAIKYADSKRVQGEVGCVPLEVVLMQKAGGGPEAVGKFAAVTLLDWYCLDQKLVLVMERPPFSLDLAQYIHFRGGRLQEDEARPLMNQLVNAAMEMYNRGVFHRDLKLENTLVEIGSAGPRLRIIDFGCGSYELKKNFRYFQGTLQYAPPEWFKHKMYKPIPTTVWQLGVMLYCMLHRCQFDTRVFSMDWIHFSSKLSRECLSFLHLCLEEECKKRATLERLRTHAWLSG</sequence>
<dbReference type="GO" id="GO:0005737">
    <property type="term" value="C:cytoplasm"/>
    <property type="evidence" value="ECO:0007669"/>
    <property type="project" value="UniProtKB-UniRule"/>
</dbReference>
<dbReference type="eggNOG" id="KOG0583">
    <property type="taxonomic scope" value="Eukaryota"/>
</dbReference>
<protein>
    <recommendedName>
        <fullName evidence="10">Serine/threonine-protein kinase</fullName>
        <ecNumber evidence="10">2.7.11.1</ecNumber>
    </recommendedName>
</protein>
<dbReference type="InterPro" id="IPR008271">
    <property type="entry name" value="Ser/Thr_kinase_AS"/>
</dbReference>
<evidence type="ECO:0000256" key="5">
    <source>
        <dbReference type="ARBA" id="ARBA00022741"/>
    </source>
</evidence>
<evidence type="ECO:0000256" key="9">
    <source>
        <dbReference type="ARBA" id="ARBA00048679"/>
    </source>
</evidence>
<evidence type="ECO:0000256" key="7">
    <source>
        <dbReference type="ARBA" id="ARBA00022840"/>
    </source>
</evidence>
<dbReference type="PANTHER" id="PTHR22984">
    <property type="entry name" value="SERINE/THREONINE-PROTEIN KINASE PIM"/>
    <property type="match status" value="1"/>
</dbReference>
<dbReference type="SUPFAM" id="SSF56112">
    <property type="entry name" value="Protein kinase-like (PK-like)"/>
    <property type="match status" value="1"/>
</dbReference>
<dbReference type="InterPro" id="IPR051138">
    <property type="entry name" value="PIM_Ser/Thr_kinase"/>
</dbReference>
<dbReference type="InterPro" id="IPR017348">
    <property type="entry name" value="PIM1/2/3"/>
</dbReference>
<dbReference type="GeneTree" id="ENSGT00950000182996"/>
<keyword evidence="4 10" id="KW-0808">Transferase</keyword>
<evidence type="ECO:0000256" key="2">
    <source>
        <dbReference type="ARBA" id="ARBA00022527"/>
    </source>
</evidence>
<comment type="similarity">
    <text evidence="1 10">Belongs to the protein kinase superfamily. CAMK Ser/Thr protein kinase family. PIM subfamily.</text>
</comment>
<evidence type="ECO:0000256" key="13">
    <source>
        <dbReference type="PROSITE-ProRule" id="PRU10141"/>
    </source>
</evidence>
<feature type="binding site" evidence="12">
    <location>
        <position position="132"/>
    </location>
    <ligand>
        <name>ATP</name>
        <dbReference type="ChEBI" id="CHEBI:30616"/>
    </ligand>
</feature>
<keyword evidence="5 10" id="KW-0547">Nucleotide-binding</keyword>
<reference evidence="17" key="1">
    <citation type="submission" date="2013-10" db="EMBL/GenBank/DDBJ databases">
        <authorList>
            <person name="Schartl M."/>
            <person name="Warren W."/>
        </authorList>
    </citation>
    <scope>NUCLEOTIDE SEQUENCE [LARGE SCALE GENOMIC DNA]</scope>
    <source>
        <strain evidence="17">female</strain>
    </source>
</reference>
<dbReference type="EMBL" id="AYCK01011129">
    <property type="status" value="NOT_ANNOTATED_CDS"/>
    <property type="molecule type" value="Genomic_DNA"/>
</dbReference>
<comment type="catalytic activity">
    <reaction evidence="8 10">
        <text>L-threonyl-[protein] + ATP = O-phospho-L-threonyl-[protein] + ADP + H(+)</text>
        <dbReference type="Rhea" id="RHEA:46608"/>
        <dbReference type="Rhea" id="RHEA-COMP:11060"/>
        <dbReference type="Rhea" id="RHEA-COMP:11605"/>
        <dbReference type="ChEBI" id="CHEBI:15378"/>
        <dbReference type="ChEBI" id="CHEBI:30013"/>
        <dbReference type="ChEBI" id="CHEBI:30616"/>
        <dbReference type="ChEBI" id="CHEBI:61977"/>
        <dbReference type="ChEBI" id="CHEBI:456216"/>
        <dbReference type="EC" id="2.7.11.1"/>
    </reaction>
</comment>
<dbReference type="SMART" id="SM00220">
    <property type="entry name" value="S_TKc"/>
    <property type="match status" value="1"/>
</dbReference>
<dbReference type="OMA" id="RLRTHAW"/>
<feature type="binding site" evidence="12 13">
    <location>
        <position position="71"/>
    </location>
    <ligand>
        <name>ATP</name>
        <dbReference type="ChEBI" id="CHEBI:30616"/>
    </ligand>
</feature>
<dbReference type="Pfam" id="PF00069">
    <property type="entry name" value="Pkinase"/>
    <property type="match status" value="1"/>
</dbReference>
<keyword evidence="17" id="KW-1185">Reference proteome</keyword>
<name>A0A087Y1Z0_POEFO</name>
<evidence type="ECO:0000256" key="1">
    <source>
        <dbReference type="ARBA" id="ARBA00005505"/>
    </source>
</evidence>
<keyword evidence="2 10" id="KW-0723">Serine/threonine-protein kinase</keyword>
<organism evidence="16 17">
    <name type="scientific">Poecilia formosa</name>
    <name type="common">Amazon molly</name>
    <name type="synonym">Limia formosa</name>
    <dbReference type="NCBI Taxonomy" id="48698"/>
    <lineage>
        <taxon>Eukaryota</taxon>
        <taxon>Metazoa</taxon>
        <taxon>Chordata</taxon>
        <taxon>Craniata</taxon>
        <taxon>Vertebrata</taxon>
        <taxon>Euteleostomi</taxon>
        <taxon>Actinopterygii</taxon>
        <taxon>Neopterygii</taxon>
        <taxon>Teleostei</taxon>
        <taxon>Neoteleostei</taxon>
        <taxon>Acanthomorphata</taxon>
        <taxon>Ovalentaria</taxon>
        <taxon>Atherinomorphae</taxon>
        <taxon>Cyprinodontiformes</taxon>
        <taxon>Poeciliidae</taxon>
        <taxon>Poeciliinae</taxon>
        <taxon>Poecilia</taxon>
    </lineage>
</organism>
<dbReference type="PROSITE" id="PS50011">
    <property type="entry name" value="PROTEIN_KINASE_DOM"/>
    <property type="match status" value="1"/>
</dbReference>
<feature type="binding site" evidence="12">
    <location>
        <position position="125"/>
    </location>
    <ligand>
        <name>ATP</name>
        <dbReference type="ChEBI" id="CHEBI:30616"/>
    </ligand>
</feature>
<comment type="function">
    <text evidence="10">Proto-oncogene with serine/threonine kinase activity involved in cell survival and cell proliferation.</text>
</comment>
<reference evidence="16" key="3">
    <citation type="submission" date="2025-09" db="UniProtKB">
        <authorList>
            <consortium name="Ensembl"/>
        </authorList>
    </citation>
    <scope>IDENTIFICATION</scope>
</reference>
<feature type="active site" description="Proton acceptor" evidence="11">
    <location>
        <position position="172"/>
    </location>
</feature>
<evidence type="ECO:0000313" key="17">
    <source>
        <dbReference type="Proteomes" id="UP000028760"/>
    </source>
</evidence>
<keyword evidence="3" id="KW-0597">Phosphoprotein</keyword>
<accession>A0A087Y1Z0</accession>
<proteinExistence type="inferred from homology"/>
<dbReference type="GO" id="GO:0106310">
    <property type="term" value="F:protein serine kinase activity"/>
    <property type="evidence" value="ECO:0007669"/>
    <property type="project" value="UniProtKB-UniRule"/>
</dbReference>
<feature type="region of interest" description="Disordered" evidence="14">
    <location>
        <begin position="1"/>
        <end position="32"/>
    </location>
</feature>
<dbReference type="GO" id="GO:0007346">
    <property type="term" value="P:regulation of mitotic cell cycle"/>
    <property type="evidence" value="ECO:0007669"/>
    <property type="project" value="TreeGrafter"/>
</dbReference>
<dbReference type="Gene3D" id="1.10.510.10">
    <property type="entry name" value="Transferase(Phosphotransferase) domain 1"/>
    <property type="match status" value="1"/>
</dbReference>
<evidence type="ECO:0000256" key="14">
    <source>
        <dbReference type="SAM" id="MobiDB-lite"/>
    </source>
</evidence>
<evidence type="ECO:0000256" key="3">
    <source>
        <dbReference type="ARBA" id="ARBA00022553"/>
    </source>
</evidence>
<dbReference type="STRING" id="48698.ENSPFOP00000012043"/>
<dbReference type="PIRSF" id="PIRSF037993">
    <property type="entry name" value="STPK_Pim-1"/>
    <property type="match status" value="1"/>
</dbReference>
<dbReference type="GO" id="GO:0004674">
    <property type="term" value="F:protein serine/threonine kinase activity"/>
    <property type="evidence" value="ECO:0007669"/>
    <property type="project" value="UniProtKB-UniRule"/>
</dbReference>
<dbReference type="PROSITE" id="PS00107">
    <property type="entry name" value="PROTEIN_KINASE_ATP"/>
    <property type="match status" value="1"/>
</dbReference>